<name>A0A9Q1IEC8_SYNKA</name>
<evidence type="ECO:0000256" key="3">
    <source>
        <dbReference type="ARBA" id="ARBA00022942"/>
    </source>
</evidence>
<dbReference type="InterPro" id="IPR001353">
    <property type="entry name" value="Proteasome_sua/b"/>
</dbReference>
<dbReference type="PANTHER" id="PTHR32194">
    <property type="entry name" value="METALLOPROTEASE TLDD"/>
    <property type="match status" value="1"/>
</dbReference>
<dbReference type="InterPro" id="IPR016050">
    <property type="entry name" value="Proteasome_bsu_CS"/>
</dbReference>
<keyword evidence="3" id="KW-0647">Proteasome</keyword>
<dbReference type="Proteomes" id="UP001152622">
    <property type="component" value="Chromosome 19"/>
</dbReference>
<protein>
    <recommendedName>
        <fullName evidence="7">Proteasome subunit beta type-11</fullName>
    </recommendedName>
</protein>
<dbReference type="AlphaFoldDB" id="A0A9Q1IEC8"/>
<dbReference type="GO" id="GO:0005634">
    <property type="term" value="C:nucleus"/>
    <property type="evidence" value="ECO:0007669"/>
    <property type="project" value="UniProtKB-SubCell"/>
</dbReference>
<reference evidence="5" key="1">
    <citation type="journal article" date="2023" name="Science">
        <title>Genome structures resolve the early diversification of teleost fishes.</title>
        <authorList>
            <person name="Parey E."/>
            <person name="Louis A."/>
            <person name="Montfort J."/>
            <person name="Bouchez O."/>
            <person name="Roques C."/>
            <person name="Iampietro C."/>
            <person name="Lluch J."/>
            <person name="Castinel A."/>
            <person name="Donnadieu C."/>
            <person name="Desvignes T."/>
            <person name="Floi Bucao C."/>
            <person name="Jouanno E."/>
            <person name="Wen M."/>
            <person name="Mejri S."/>
            <person name="Dirks R."/>
            <person name="Jansen H."/>
            <person name="Henkel C."/>
            <person name="Chen W.J."/>
            <person name="Zahm M."/>
            <person name="Cabau C."/>
            <person name="Klopp C."/>
            <person name="Thompson A.W."/>
            <person name="Robinson-Rechavi M."/>
            <person name="Braasch I."/>
            <person name="Lecointre G."/>
            <person name="Bobe J."/>
            <person name="Postlethwait J.H."/>
            <person name="Berthelot C."/>
            <person name="Roest Crollius H."/>
            <person name="Guiguen Y."/>
        </authorList>
    </citation>
    <scope>NUCLEOTIDE SEQUENCE</scope>
    <source>
        <strain evidence="5">WJC10195</strain>
    </source>
</reference>
<evidence type="ECO:0000256" key="2">
    <source>
        <dbReference type="ARBA" id="ARBA00022490"/>
    </source>
</evidence>
<keyword evidence="6" id="KW-1185">Reference proteome</keyword>
<accession>A0A9Q1IEC8</accession>
<dbReference type="OrthoDB" id="37597at2759"/>
<dbReference type="Gene3D" id="3.60.20.10">
    <property type="entry name" value="Glutamine Phosphoribosylpyrophosphate, subunit 1, domain 1"/>
    <property type="match status" value="1"/>
</dbReference>
<feature type="compositionally biased region" description="Basic and acidic residues" evidence="4">
    <location>
        <begin position="220"/>
        <end position="233"/>
    </location>
</feature>
<feature type="region of interest" description="Disordered" evidence="4">
    <location>
        <begin position="187"/>
        <end position="233"/>
    </location>
</feature>
<keyword evidence="2" id="KW-0963">Cytoplasm</keyword>
<feature type="compositionally biased region" description="Acidic residues" evidence="4">
    <location>
        <begin position="332"/>
        <end position="347"/>
    </location>
</feature>
<dbReference type="Pfam" id="PF00227">
    <property type="entry name" value="Proteasome"/>
    <property type="match status" value="2"/>
</dbReference>
<feature type="region of interest" description="Disordered" evidence="4">
    <location>
        <begin position="326"/>
        <end position="349"/>
    </location>
</feature>
<dbReference type="PANTHER" id="PTHR32194:SF15">
    <property type="entry name" value="PROTEASOME SUBUNIT BETA"/>
    <property type="match status" value="1"/>
</dbReference>
<evidence type="ECO:0000256" key="1">
    <source>
        <dbReference type="ARBA" id="ARBA00004123"/>
    </source>
</evidence>
<comment type="caution">
    <text evidence="5">The sequence shown here is derived from an EMBL/GenBank/DDBJ whole genome shotgun (WGS) entry which is preliminary data.</text>
</comment>
<evidence type="ECO:0008006" key="7">
    <source>
        <dbReference type="Google" id="ProtNLM"/>
    </source>
</evidence>
<dbReference type="SUPFAM" id="SSF56235">
    <property type="entry name" value="N-terminal nucleophile aminohydrolases (Ntn hydrolases)"/>
    <property type="match status" value="1"/>
</dbReference>
<comment type="subcellular location">
    <subcellularLocation>
        <location evidence="1">Nucleus</location>
    </subcellularLocation>
</comment>
<sequence>MALQEVCGFQDTPVYPRWNTPASLSMATGHTILHSSGWEPNTTDGVMDCGGPLNLYIPDPEHLTQNPLQVIAPPFQLCHGTTTLAFAFQGGIIAAGDTRASAAGLICSPTAKKVLPVHRRLVMTMSGSAADCTLWKCILARQLRLYHLRHRRQLSVGGAAKLLSHMLHPFKGTDVCVATMLCGWEGEEDQEGRGEGEEAQGGGGGMSLEESGGKRMAASRMDRDGGKQGRTEKEPIRGPRLYYVCSDGTRLQGELFSVGSGSPYAYSVLDGGVRWAMGVGEARRLAREAVYRATHRDAYSGNCVDLYHITAQGWRRREREDLNEEYYREREREEEEEKREEEEEEQEGLVTVVAGAAGAGAVGEAVCIAGFFP</sequence>
<dbReference type="EMBL" id="JAINUF010000019">
    <property type="protein sequence ID" value="KAJ8336524.1"/>
    <property type="molecule type" value="Genomic_DNA"/>
</dbReference>
<evidence type="ECO:0000256" key="4">
    <source>
        <dbReference type="SAM" id="MobiDB-lite"/>
    </source>
</evidence>
<organism evidence="5 6">
    <name type="scientific">Synaphobranchus kaupii</name>
    <name type="common">Kaup's arrowtooth eel</name>
    <dbReference type="NCBI Taxonomy" id="118154"/>
    <lineage>
        <taxon>Eukaryota</taxon>
        <taxon>Metazoa</taxon>
        <taxon>Chordata</taxon>
        <taxon>Craniata</taxon>
        <taxon>Vertebrata</taxon>
        <taxon>Euteleostomi</taxon>
        <taxon>Actinopterygii</taxon>
        <taxon>Neopterygii</taxon>
        <taxon>Teleostei</taxon>
        <taxon>Anguilliformes</taxon>
        <taxon>Synaphobranchidae</taxon>
        <taxon>Synaphobranchus</taxon>
    </lineage>
</organism>
<evidence type="ECO:0000313" key="6">
    <source>
        <dbReference type="Proteomes" id="UP001152622"/>
    </source>
</evidence>
<proteinExistence type="predicted"/>
<dbReference type="GO" id="GO:0051603">
    <property type="term" value="P:proteolysis involved in protein catabolic process"/>
    <property type="evidence" value="ECO:0007669"/>
    <property type="project" value="InterPro"/>
</dbReference>
<dbReference type="GO" id="GO:0005737">
    <property type="term" value="C:cytoplasm"/>
    <property type="evidence" value="ECO:0007669"/>
    <property type="project" value="TreeGrafter"/>
</dbReference>
<dbReference type="InterPro" id="IPR023333">
    <property type="entry name" value="Proteasome_suB-type"/>
</dbReference>
<dbReference type="PROSITE" id="PS51476">
    <property type="entry name" value="PROTEASOME_BETA_2"/>
    <property type="match status" value="1"/>
</dbReference>
<dbReference type="PROSITE" id="PS00854">
    <property type="entry name" value="PROTEASOME_BETA_1"/>
    <property type="match status" value="1"/>
</dbReference>
<dbReference type="GO" id="GO:0005839">
    <property type="term" value="C:proteasome core complex"/>
    <property type="evidence" value="ECO:0007669"/>
    <property type="project" value="InterPro"/>
</dbReference>
<dbReference type="CDD" id="cd03761">
    <property type="entry name" value="proteasome_beta_type_5"/>
    <property type="match status" value="1"/>
</dbReference>
<dbReference type="InterPro" id="IPR029055">
    <property type="entry name" value="Ntn_hydrolases_N"/>
</dbReference>
<evidence type="ECO:0000313" key="5">
    <source>
        <dbReference type="EMBL" id="KAJ8336524.1"/>
    </source>
</evidence>
<gene>
    <name evidence="5" type="ORF">SKAU_G00377440</name>
</gene>